<reference evidence="1 2" key="1">
    <citation type="submission" date="2019-06" db="EMBL/GenBank/DDBJ databases">
        <title>Genomic Encyclopedia of Type Strains, Phase IV (KMG-V): Genome sequencing to study the core and pangenomes of soil and plant-associated prokaryotes.</title>
        <authorList>
            <person name="Whitman W."/>
        </authorList>
    </citation>
    <scope>NUCLEOTIDE SEQUENCE [LARGE SCALE GENOMIC DNA]</scope>
    <source>
        <strain evidence="1 2">BR 11650</strain>
    </source>
</reference>
<protein>
    <submittedName>
        <fullName evidence="1">Uncharacterized protein</fullName>
    </submittedName>
</protein>
<dbReference type="AlphaFoldDB" id="A0A560CQM3"/>
<organism evidence="1 2">
    <name type="scientific">Azospirillum brasilense</name>
    <dbReference type="NCBI Taxonomy" id="192"/>
    <lineage>
        <taxon>Bacteria</taxon>
        <taxon>Pseudomonadati</taxon>
        <taxon>Pseudomonadota</taxon>
        <taxon>Alphaproteobacteria</taxon>
        <taxon>Rhodospirillales</taxon>
        <taxon>Azospirillaceae</taxon>
        <taxon>Azospirillum</taxon>
    </lineage>
</organism>
<name>A0A560CQM3_AZOBR</name>
<evidence type="ECO:0000313" key="1">
    <source>
        <dbReference type="EMBL" id="TWA87139.1"/>
    </source>
</evidence>
<feature type="non-terminal residue" evidence="1">
    <location>
        <position position="1"/>
    </location>
</feature>
<dbReference type="Proteomes" id="UP000318529">
    <property type="component" value="Unassembled WGS sequence"/>
</dbReference>
<proteinExistence type="predicted"/>
<comment type="caution">
    <text evidence="1">The sequence shown here is derived from an EMBL/GenBank/DDBJ whole genome shotgun (WGS) entry which is preliminary data.</text>
</comment>
<dbReference type="EMBL" id="VITH01000001">
    <property type="protein sequence ID" value="TWA87139.1"/>
    <property type="molecule type" value="Genomic_DNA"/>
</dbReference>
<evidence type="ECO:0000313" key="2">
    <source>
        <dbReference type="Proteomes" id="UP000318529"/>
    </source>
</evidence>
<sequence>TYRLALAMAPDDAASSLNGAAPVANRAGLNLPTVTTLRIGRHPGGAYLNGHIRRAQVWPRRLTNAELQALTAGGQQDAPPSTPATGNCLLSWVNLARRSATTITSTSAAAGLGAERLKDPQVRRRMRTLSGTSSVALNVDLGAAQEVGVLALLQPDDAGWIDDDGEAVGFLDPTADTIRHRLDAVTPGTGALYDSLYYRDATYTGATLDLNFGAQTYREYQNGTGSGVVPGYGLHAHVLPAAVQARHWQPDIAFPSLATTPGYLDLGLPWIGPAFRPWRNFAYEWGDRWDDLSDVTEVRRSGQDFTDRGPKKRVLTFAFKALTEPEAKVAMAELGRIAGTSGQVLFIQQPNGPYQGRQAIIGRLVEVSPITQPNFALYERVFQIRQSL</sequence>
<accession>A0A560CQM3</accession>
<gene>
    <name evidence="1" type="ORF">FBZ83_1011</name>
</gene>